<feature type="domain" description="Sigma-54 factor interaction" evidence="7">
    <location>
        <begin position="154"/>
        <end position="379"/>
    </location>
</feature>
<dbReference type="PROSITE" id="PS00675">
    <property type="entry name" value="SIGMA54_INTERACT_1"/>
    <property type="match status" value="1"/>
</dbReference>
<keyword evidence="1" id="KW-0547">Nucleotide-binding</keyword>
<feature type="domain" description="Response regulatory" evidence="8">
    <location>
        <begin position="8"/>
        <end position="122"/>
    </location>
</feature>
<evidence type="ECO:0000256" key="3">
    <source>
        <dbReference type="ARBA" id="ARBA00023015"/>
    </source>
</evidence>
<dbReference type="PANTHER" id="PTHR32071">
    <property type="entry name" value="TRANSCRIPTIONAL REGULATORY PROTEIN"/>
    <property type="match status" value="1"/>
</dbReference>
<dbReference type="InterPro" id="IPR002197">
    <property type="entry name" value="HTH_Fis"/>
</dbReference>
<dbReference type="InterPro" id="IPR009057">
    <property type="entry name" value="Homeodomain-like_sf"/>
</dbReference>
<dbReference type="InterPro" id="IPR025662">
    <property type="entry name" value="Sigma_54_int_dom_ATP-bd_1"/>
</dbReference>
<dbReference type="Gene3D" id="3.40.50.300">
    <property type="entry name" value="P-loop containing nucleotide triphosphate hydrolases"/>
    <property type="match status" value="1"/>
</dbReference>
<accession>A0A948RUZ9</accession>
<dbReference type="InterPro" id="IPR011006">
    <property type="entry name" value="CheY-like_superfamily"/>
</dbReference>
<proteinExistence type="predicted"/>
<dbReference type="GO" id="GO:0005524">
    <property type="term" value="F:ATP binding"/>
    <property type="evidence" value="ECO:0007669"/>
    <property type="project" value="UniProtKB-KW"/>
</dbReference>
<dbReference type="SUPFAM" id="SSF52172">
    <property type="entry name" value="CheY-like"/>
    <property type="match status" value="1"/>
</dbReference>
<evidence type="ECO:0000259" key="8">
    <source>
        <dbReference type="PROSITE" id="PS50110"/>
    </source>
</evidence>
<dbReference type="Pfam" id="PF25601">
    <property type="entry name" value="AAA_lid_14"/>
    <property type="match status" value="1"/>
</dbReference>
<dbReference type="InterPro" id="IPR025944">
    <property type="entry name" value="Sigma_54_int_dom_CS"/>
</dbReference>
<dbReference type="Pfam" id="PF00072">
    <property type="entry name" value="Response_reg"/>
    <property type="match status" value="1"/>
</dbReference>
<dbReference type="Gene3D" id="3.40.50.2300">
    <property type="match status" value="1"/>
</dbReference>
<dbReference type="PROSITE" id="PS50045">
    <property type="entry name" value="SIGMA54_INTERACT_4"/>
    <property type="match status" value="1"/>
</dbReference>
<keyword evidence="6" id="KW-0597">Phosphoprotein</keyword>
<dbReference type="Pfam" id="PF02954">
    <property type="entry name" value="HTH_8"/>
    <property type="match status" value="1"/>
</dbReference>
<evidence type="ECO:0000313" key="9">
    <source>
        <dbReference type="EMBL" id="MBU2689457.1"/>
    </source>
</evidence>
<keyword evidence="4" id="KW-0238">DNA-binding</keyword>
<evidence type="ECO:0000256" key="2">
    <source>
        <dbReference type="ARBA" id="ARBA00022840"/>
    </source>
</evidence>
<evidence type="ECO:0000256" key="5">
    <source>
        <dbReference type="ARBA" id="ARBA00023163"/>
    </source>
</evidence>
<dbReference type="GO" id="GO:0043565">
    <property type="term" value="F:sequence-specific DNA binding"/>
    <property type="evidence" value="ECO:0007669"/>
    <property type="project" value="InterPro"/>
</dbReference>
<keyword evidence="3" id="KW-0805">Transcription regulation</keyword>
<evidence type="ECO:0000256" key="4">
    <source>
        <dbReference type="ARBA" id="ARBA00023125"/>
    </source>
</evidence>
<dbReference type="Pfam" id="PF00158">
    <property type="entry name" value="Sigma54_activat"/>
    <property type="match status" value="1"/>
</dbReference>
<dbReference type="FunFam" id="3.40.50.300:FF:000006">
    <property type="entry name" value="DNA-binding transcriptional regulator NtrC"/>
    <property type="match status" value="1"/>
</dbReference>
<dbReference type="InterPro" id="IPR027417">
    <property type="entry name" value="P-loop_NTPase"/>
</dbReference>
<dbReference type="SUPFAM" id="SSF46689">
    <property type="entry name" value="Homeodomain-like"/>
    <property type="match status" value="1"/>
</dbReference>
<dbReference type="SMART" id="SM00448">
    <property type="entry name" value="REC"/>
    <property type="match status" value="1"/>
</dbReference>
<keyword evidence="2" id="KW-0067">ATP-binding</keyword>
<dbReference type="GO" id="GO:0000160">
    <property type="term" value="P:phosphorelay signal transduction system"/>
    <property type="evidence" value="ECO:0007669"/>
    <property type="project" value="InterPro"/>
</dbReference>
<dbReference type="PROSITE" id="PS00676">
    <property type="entry name" value="SIGMA54_INTERACT_2"/>
    <property type="match status" value="1"/>
</dbReference>
<dbReference type="SMART" id="SM00382">
    <property type="entry name" value="AAA"/>
    <property type="match status" value="1"/>
</dbReference>
<dbReference type="InterPro" id="IPR058031">
    <property type="entry name" value="AAA_lid_NorR"/>
</dbReference>
<dbReference type="Gene3D" id="1.10.10.60">
    <property type="entry name" value="Homeodomain-like"/>
    <property type="match status" value="1"/>
</dbReference>
<reference evidence="9" key="1">
    <citation type="submission" date="2021-05" db="EMBL/GenBank/DDBJ databases">
        <title>Energy efficiency and biological interactions define the core microbiome of deep oligotrophic groundwater.</title>
        <authorList>
            <person name="Mehrshad M."/>
            <person name="Lopez-Fernandez M."/>
            <person name="Bell E."/>
            <person name="Bernier-Latmani R."/>
            <person name="Bertilsson S."/>
            <person name="Dopson M."/>
        </authorList>
    </citation>
    <scope>NUCLEOTIDE SEQUENCE</scope>
    <source>
        <strain evidence="9">Modern_marine.mb.64</strain>
    </source>
</reference>
<dbReference type="PROSITE" id="PS50110">
    <property type="entry name" value="RESPONSE_REGULATORY"/>
    <property type="match status" value="1"/>
</dbReference>
<evidence type="ECO:0000256" key="6">
    <source>
        <dbReference type="PROSITE-ProRule" id="PRU00169"/>
    </source>
</evidence>
<dbReference type="InterPro" id="IPR001789">
    <property type="entry name" value="Sig_transdc_resp-reg_receiver"/>
</dbReference>
<evidence type="ECO:0000259" key="7">
    <source>
        <dbReference type="PROSITE" id="PS50045"/>
    </source>
</evidence>
<dbReference type="SUPFAM" id="SSF52540">
    <property type="entry name" value="P-loop containing nucleoside triphosphate hydrolases"/>
    <property type="match status" value="1"/>
</dbReference>
<evidence type="ECO:0000313" key="10">
    <source>
        <dbReference type="Proteomes" id="UP000777784"/>
    </source>
</evidence>
<sequence>MSPAGPFQILVVDDEVELLKNLKDLLCDQGYLVTTAASGPEAEEKLAGSVFDLILTDLKIPPPDGLELLRRIKEKDPETAVILMTAFASRETAREAIRDGAQDYIEKPFSEMEVLYRIDRIRERWGLKNERDILARRVEALIEETSAGERMEGLIARAPIMSEIFSLARRVAATDATVLLQGESGTGKTSLARAIHAASPRKEAPFLRLNCGAIPESLIESELFGYTKGAFTGAVQNKAGLLEAADGGTLLLDEIGELPQNVQVKLLQVMEEKSFIPVGGLRPHQANVRFIAATHRNLEKAVEEGEFRADLFYRIHIFPIYIPPLRERKEDIPLLMERFLKTKQIESDRITPEAMRKLLSHSFPGNVRELENILERALILAGSQSIDPEHLPGVTSAEGKGFHSDKHLFRLPDEGLSLEALERDLIIQALEKADGNKSRAARLLGLTRRTLYSRMEKHNLKS</sequence>
<keyword evidence="5" id="KW-0804">Transcription</keyword>
<organism evidence="9 10">
    <name type="scientific">Eiseniibacteriota bacterium</name>
    <dbReference type="NCBI Taxonomy" id="2212470"/>
    <lineage>
        <taxon>Bacteria</taxon>
        <taxon>Candidatus Eiseniibacteriota</taxon>
    </lineage>
</organism>
<protein>
    <submittedName>
        <fullName evidence="9">Sigma-54 dependent transcriptional regulator</fullName>
    </submittedName>
</protein>
<dbReference type="GO" id="GO:0006355">
    <property type="term" value="P:regulation of DNA-templated transcription"/>
    <property type="evidence" value="ECO:0007669"/>
    <property type="project" value="InterPro"/>
</dbReference>
<dbReference type="PANTHER" id="PTHR32071:SF113">
    <property type="entry name" value="ALGINATE BIOSYNTHESIS TRANSCRIPTIONAL REGULATORY PROTEIN ALGB"/>
    <property type="match status" value="1"/>
</dbReference>
<dbReference type="PROSITE" id="PS00688">
    <property type="entry name" value="SIGMA54_INTERACT_3"/>
    <property type="match status" value="1"/>
</dbReference>
<dbReference type="AlphaFoldDB" id="A0A948RUZ9"/>
<feature type="modified residue" description="4-aspartylphosphate" evidence="6">
    <location>
        <position position="57"/>
    </location>
</feature>
<evidence type="ECO:0000256" key="1">
    <source>
        <dbReference type="ARBA" id="ARBA00022741"/>
    </source>
</evidence>
<dbReference type="PRINTS" id="PR01590">
    <property type="entry name" value="HTHFIS"/>
</dbReference>
<name>A0A948RUZ9_UNCEI</name>
<dbReference type="EMBL" id="JAHJDP010000004">
    <property type="protein sequence ID" value="MBU2689457.1"/>
    <property type="molecule type" value="Genomic_DNA"/>
</dbReference>
<dbReference type="Gene3D" id="1.10.8.60">
    <property type="match status" value="1"/>
</dbReference>
<dbReference type="InterPro" id="IPR002078">
    <property type="entry name" value="Sigma_54_int"/>
</dbReference>
<dbReference type="Proteomes" id="UP000777784">
    <property type="component" value="Unassembled WGS sequence"/>
</dbReference>
<gene>
    <name evidence="9" type="ORF">KJ970_00890</name>
</gene>
<dbReference type="CDD" id="cd00009">
    <property type="entry name" value="AAA"/>
    <property type="match status" value="1"/>
</dbReference>
<dbReference type="InterPro" id="IPR003593">
    <property type="entry name" value="AAA+_ATPase"/>
</dbReference>
<comment type="caution">
    <text evidence="9">The sequence shown here is derived from an EMBL/GenBank/DDBJ whole genome shotgun (WGS) entry which is preliminary data.</text>
</comment>
<dbReference type="InterPro" id="IPR025943">
    <property type="entry name" value="Sigma_54_int_dom_ATP-bd_2"/>
</dbReference>